<dbReference type="EMBL" id="BJCD01000061">
    <property type="protein sequence ID" value="GDZ95575.1"/>
    <property type="molecule type" value="Genomic_DNA"/>
</dbReference>
<gene>
    <name evidence="2" type="ORF">PA905_40050</name>
</gene>
<evidence type="ECO:0000313" key="3">
    <source>
        <dbReference type="Proteomes" id="UP000299794"/>
    </source>
</evidence>
<dbReference type="AlphaFoldDB" id="A0A4P5ZZH4"/>
<feature type="compositionally biased region" description="Polar residues" evidence="1">
    <location>
        <begin position="1"/>
        <end position="25"/>
    </location>
</feature>
<accession>A0A4P5ZZH4</accession>
<name>A0A4P5ZZH4_PLAAG</name>
<feature type="region of interest" description="Disordered" evidence="1">
    <location>
        <begin position="1"/>
        <end position="49"/>
    </location>
</feature>
<proteinExistence type="predicted"/>
<protein>
    <submittedName>
        <fullName evidence="2">Uncharacterized protein</fullName>
    </submittedName>
</protein>
<evidence type="ECO:0000256" key="1">
    <source>
        <dbReference type="SAM" id="MobiDB-lite"/>
    </source>
</evidence>
<evidence type="ECO:0000313" key="2">
    <source>
        <dbReference type="EMBL" id="GDZ95575.1"/>
    </source>
</evidence>
<dbReference type="Proteomes" id="UP000299794">
    <property type="component" value="Unassembled WGS sequence"/>
</dbReference>
<reference evidence="3" key="1">
    <citation type="submission" date="2019-02" db="EMBL/GenBank/DDBJ databases">
        <title>Draft genome sequence of Planktothrix agardhii NIES-905.</title>
        <authorList>
            <person name="Yamaguchi H."/>
            <person name="Suzuki S."/>
            <person name="Kawachi M."/>
        </authorList>
    </citation>
    <scope>NUCLEOTIDE SEQUENCE [LARGE SCALE GENOMIC DNA]</scope>
    <source>
        <strain evidence="3">CCAP 1459/11A</strain>
    </source>
</reference>
<comment type="caution">
    <text evidence="2">The sequence shown here is derived from an EMBL/GenBank/DDBJ whole genome shotgun (WGS) entry which is preliminary data.</text>
</comment>
<organism evidence="2 3">
    <name type="scientific">Planktothrix agardhii CCAP 1459/11A</name>
    <dbReference type="NCBI Taxonomy" id="282420"/>
    <lineage>
        <taxon>Bacteria</taxon>
        <taxon>Bacillati</taxon>
        <taxon>Cyanobacteriota</taxon>
        <taxon>Cyanophyceae</taxon>
        <taxon>Oscillatoriophycideae</taxon>
        <taxon>Oscillatoriales</taxon>
        <taxon>Microcoleaceae</taxon>
        <taxon>Planktothrix</taxon>
    </lineage>
</organism>
<sequence length="49" mass="5467">MNGESQPSLTSNQVRAGTTKVMTHSQRQDFWKNSNLGKSLGFSHSDEQN</sequence>